<dbReference type="AlphaFoldDB" id="A0A086N3D3"/>
<comment type="caution">
    <text evidence="2">The sequence shown here is derived from an EMBL/GenBank/DDBJ whole genome shotgun (WGS) entry which is preliminary data.</text>
</comment>
<sequence length="73" mass="8145">MTIEEALALPVAVKFDDSNRALGLGRTTAYELARRDEYPLPLLRLGRSYRVRRADILRYLGIEDQITAAPAAA</sequence>
<evidence type="ECO:0000313" key="2">
    <source>
        <dbReference type="EMBL" id="KFG75651.1"/>
    </source>
</evidence>
<dbReference type="Pfam" id="PF12728">
    <property type="entry name" value="HTH_17"/>
    <property type="match status" value="1"/>
</dbReference>
<organism evidence="2 3">
    <name type="scientific">Streptomyces mutabilis</name>
    <dbReference type="NCBI Taxonomy" id="67332"/>
    <lineage>
        <taxon>Bacteria</taxon>
        <taxon>Bacillati</taxon>
        <taxon>Actinomycetota</taxon>
        <taxon>Actinomycetes</taxon>
        <taxon>Kitasatosporales</taxon>
        <taxon>Streptomycetaceae</taxon>
        <taxon>Streptomyces</taxon>
    </lineage>
</organism>
<name>A0A086N3D3_9ACTN</name>
<evidence type="ECO:0000259" key="1">
    <source>
        <dbReference type="Pfam" id="PF12728"/>
    </source>
</evidence>
<accession>A0A086N3D3</accession>
<dbReference type="InterPro" id="IPR041657">
    <property type="entry name" value="HTH_17"/>
</dbReference>
<dbReference type="EMBL" id="JNFQ01000001">
    <property type="protein sequence ID" value="KFG75651.1"/>
    <property type="molecule type" value="Genomic_DNA"/>
</dbReference>
<protein>
    <recommendedName>
        <fullName evidence="1">Helix-turn-helix domain-containing protein</fullName>
    </recommendedName>
</protein>
<dbReference type="HOGENOM" id="CLU_178607_3_0_11"/>
<dbReference type="Proteomes" id="UP000029095">
    <property type="component" value="Unassembled WGS sequence"/>
</dbReference>
<feature type="domain" description="Helix-turn-helix" evidence="1">
    <location>
        <begin position="22"/>
        <end position="60"/>
    </location>
</feature>
<proteinExistence type="predicted"/>
<evidence type="ECO:0000313" key="3">
    <source>
        <dbReference type="Proteomes" id="UP000029095"/>
    </source>
</evidence>
<dbReference type="RefSeq" id="WP_043373222.1">
    <property type="nucleotide sequence ID" value="NZ_KN039946.1"/>
</dbReference>
<gene>
    <name evidence="2" type="ORF">FM21_05865</name>
</gene>
<dbReference type="STRING" id="1915400.FM21_05865"/>
<reference evidence="2 3" key="1">
    <citation type="submission" date="2014-05" db="EMBL/GenBank/DDBJ databases">
        <title>Complete genome sequence of the Streptomyces mutabilis TRM45540.</title>
        <authorList>
            <person name="Luo X."/>
            <person name="Zhang L."/>
        </authorList>
    </citation>
    <scope>NUCLEOTIDE SEQUENCE [LARGE SCALE GENOMIC DNA]</scope>
    <source>
        <strain evidence="2 3">TRM45540</strain>
    </source>
</reference>
<keyword evidence="3" id="KW-1185">Reference proteome</keyword>